<protein>
    <submittedName>
        <fullName evidence="10">GPI-anchor transamidase subunit gab1</fullName>
    </submittedName>
</protein>
<dbReference type="PANTHER" id="PTHR13121:SF0">
    <property type="entry name" value="PHOSPHATIDYLINOSITOL GLYCAN ANCHOR BIOSYNTHESIS CLASS U PROTEIN"/>
    <property type="match status" value="1"/>
</dbReference>
<reference evidence="10 11" key="1">
    <citation type="journal article" date="2019" name="BMC Genomics">
        <title>Chromosome level assembly and comparative genome analysis confirm lager-brewing yeasts originated from a single hybridization.</title>
        <authorList>
            <person name="Salazar A.N."/>
            <person name="Gorter de Vries A.R."/>
            <person name="van den Broek M."/>
            <person name="Brouwers N."/>
            <person name="de la Torre Cortes P."/>
            <person name="Kuijpers N.G.A."/>
            <person name="Daran J.G."/>
            <person name="Abeel T."/>
        </authorList>
    </citation>
    <scope>NUCLEOTIDE SEQUENCE [LARGE SCALE GENOMIC DNA]</scope>
    <source>
        <strain evidence="10 11">CBS 1483</strain>
    </source>
</reference>
<evidence type="ECO:0000256" key="8">
    <source>
        <dbReference type="ARBA" id="ARBA00023136"/>
    </source>
</evidence>
<feature type="transmembrane region" description="Helical" evidence="9">
    <location>
        <begin position="301"/>
        <end position="318"/>
    </location>
</feature>
<dbReference type="InterPro" id="IPR009600">
    <property type="entry name" value="PIG-U"/>
</dbReference>
<comment type="pathway">
    <text evidence="2">Glycolipid biosynthesis; glycosylphosphatidylinositol-anchor biosynthesis.</text>
</comment>
<evidence type="ECO:0000313" key="11">
    <source>
        <dbReference type="Proteomes" id="UP000501346"/>
    </source>
</evidence>
<dbReference type="AlphaFoldDB" id="A0A6C1DWE9"/>
<name>A0A6C1DWE9_SACPS</name>
<dbReference type="OrthoDB" id="549017at2759"/>
<gene>
    <name evidence="10" type="primary">GAB1_1</name>
    <name evidence="10" type="ORF">GRS66_003764</name>
</gene>
<accession>A0A6C1DWE9</accession>
<dbReference type="GO" id="GO:0006506">
    <property type="term" value="P:GPI anchor biosynthetic process"/>
    <property type="evidence" value="ECO:0007669"/>
    <property type="project" value="UniProtKB-UniPathway"/>
</dbReference>
<evidence type="ECO:0000256" key="1">
    <source>
        <dbReference type="ARBA" id="ARBA00004477"/>
    </source>
</evidence>
<dbReference type="GO" id="GO:0016255">
    <property type="term" value="P:attachment of GPI anchor to protein"/>
    <property type="evidence" value="ECO:0007669"/>
    <property type="project" value="InterPro"/>
</dbReference>
<feature type="transmembrane region" description="Helical" evidence="9">
    <location>
        <begin position="191"/>
        <end position="212"/>
    </location>
</feature>
<organism evidence="10 11">
    <name type="scientific">Saccharomyces pastorianus</name>
    <name type="common">Lager yeast</name>
    <name type="synonym">Saccharomyces cerevisiae x Saccharomyces eubayanus</name>
    <dbReference type="NCBI Taxonomy" id="27292"/>
    <lineage>
        <taxon>Eukaryota</taxon>
        <taxon>Fungi</taxon>
        <taxon>Dikarya</taxon>
        <taxon>Ascomycota</taxon>
        <taxon>Saccharomycotina</taxon>
        <taxon>Saccharomycetes</taxon>
        <taxon>Saccharomycetales</taxon>
        <taxon>Saccharomycetaceae</taxon>
        <taxon>Saccharomyces</taxon>
    </lineage>
</organism>
<evidence type="ECO:0000256" key="3">
    <source>
        <dbReference type="ARBA" id="ARBA00010026"/>
    </source>
</evidence>
<feature type="transmembrane region" description="Helical" evidence="9">
    <location>
        <begin position="138"/>
        <end position="159"/>
    </location>
</feature>
<feature type="transmembrane region" description="Helical" evidence="9">
    <location>
        <begin position="279"/>
        <end position="295"/>
    </location>
</feature>
<feature type="transmembrane region" description="Helical" evidence="9">
    <location>
        <begin position="239"/>
        <end position="267"/>
    </location>
</feature>
<keyword evidence="8 9" id="KW-0472">Membrane</keyword>
<dbReference type="GO" id="GO:0042765">
    <property type="term" value="C:GPI-anchor transamidase complex"/>
    <property type="evidence" value="ECO:0007669"/>
    <property type="project" value="InterPro"/>
</dbReference>
<dbReference type="Proteomes" id="UP000501346">
    <property type="component" value="Chromosome ScXII"/>
</dbReference>
<evidence type="ECO:0000256" key="5">
    <source>
        <dbReference type="ARBA" id="ARBA00022692"/>
    </source>
</evidence>
<evidence type="ECO:0000256" key="7">
    <source>
        <dbReference type="ARBA" id="ARBA00022989"/>
    </source>
</evidence>
<keyword evidence="6" id="KW-0256">Endoplasmic reticulum</keyword>
<evidence type="ECO:0000256" key="6">
    <source>
        <dbReference type="ARBA" id="ARBA00022824"/>
    </source>
</evidence>
<feature type="transmembrane region" description="Helical" evidence="9">
    <location>
        <begin position="165"/>
        <end position="184"/>
    </location>
</feature>
<dbReference type="UniPathway" id="UPA00196"/>
<comment type="subcellular location">
    <subcellularLocation>
        <location evidence="1">Endoplasmic reticulum membrane</location>
        <topology evidence="1">Multi-pass membrane protein</topology>
    </subcellularLocation>
</comment>
<keyword evidence="7 9" id="KW-1133">Transmembrane helix</keyword>
<keyword evidence="4" id="KW-0337">GPI-anchor biosynthesis</keyword>
<evidence type="ECO:0000313" key="10">
    <source>
        <dbReference type="EMBL" id="QID81388.1"/>
    </source>
</evidence>
<sequence length="394" mass="44855">MDSTALKVALGCIAIRLAVNSLFPSLQQQLDQSVEFSTPVTSFRSLQEGIYLLRNNIQVYNHGVVHHPPILIFFLSLFNSDRLISLIYALIDGLIAYQLTEVTKAFKNLKLKVWLPGLLYAVNPLTLLSCISRSSIIFTNFAISSSLYCILAEVNVLLSSVMISISGYLSVYPILLLIPLLGMLKSWRQRILSAIVSILSLLILLLFSYSILGSQSWSFLTQVYESIITFEKVFPNLGLWWYFFIEMFDTFIPFFKAVFNIFIAVFITPFTLRYHKQPFYAFILCIGWIVLTKPYPSLGDAGFFFSFLPFFTPLFGYLRYPIISALLFLHAIVLAPIFYHLWVVLGSGNSNFFYAISLVYALAIASILVDLNWAMLRIEYDNGIPNFKLKVTQI</sequence>
<evidence type="ECO:0000256" key="9">
    <source>
        <dbReference type="SAM" id="Phobius"/>
    </source>
</evidence>
<keyword evidence="11" id="KW-1185">Reference proteome</keyword>
<dbReference type="PANTHER" id="PTHR13121">
    <property type="entry name" value="GPI TRANSAMIDASE COMPONENT PIG-U"/>
    <property type="match status" value="1"/>
</dbReference>
<feature type="transmembrane region" description="Helical" evidence="9">
    <location>
        <begin position="351"/>
        <end position="369"/>
    </location>
</feature>
<proteinExistence type="inferred from homology"/>
<evidence type="ECO:0000256" key="4">
    <source>
        <dbReference type="ARBA" id="ARBA00022502"/>
    </source>
</evidence>
<keyword evidence="5 9" id="KW-0812">Transmembrane</keyword>
<feature type="transmembrane region" description="Helical" evidence="9">
    <location>
        <begin position="325"/>
        <end position="345"/>
    </location>
</feature>
<comment type="similarity">
    <text evidence="3">Belongs to the PIGU family.</text>
</comment>
<dbReference type="EMBL" id="CP048993">
    <property type="protein sequence ID" value="QID81388.1"/>
    <property type="molecule type" value="Genomic_DNA"/>
</dbReference>
<dbReference type="Pfam" id="PF06728">
    <property type="entry name" value="PIG-U"/>
    <property type="match status" value="1"/>
</dbReference>
<evidence type="ECO:0000256" key="2">
    <source>
        <dbReference type="ARBA" id="ARBA00004687"/>
    </source>
</evidence>